<evidence type="ECO:0000256" key="1">
    <source>
        <dbReference type="ARBA" id="ARBA00022857"/>
    </source>
</evidence>
<dbReference type="InterPro" id="IPR047618">
    <property type="entry name" value="QOR-like"/>
</dbReference>
<dbReference type="PANTHER" id="PTHR48106:SF13">
    <property type="entry name" value="QUINONE OXIDOREDUCTASE-RELATED"/>
    <property type="match status" value="1"/>
</dbReference>
<dbReference type="InterPro" id="IPR011032">
    <property type="entry name" value="GroES-like_sf"/>
</dbReference>
<gene>
    <name evidence="4" type="ORF">IC761_30080</name>
</gene>
<organism evidence="4 5">
    <name type="scientific">Bradyrhizobium commune</name>
    <dbReference type="NCBI Taxonomy" id="83627"/>
    <lineage>
        <taxon>Bacteria</taxon>
        <taxon>Pseudomonadati</taxon>
        <taxon>Pseudomonadota</taxon>
        <taxon>Alphaproteobacteria</taxon>
        <taxon>Hyphomicrobiales</taxon>
        <taxon>Nitrobacteraceae</taxon>
        <taxon>Bradyrhizobium</taxon>
    </lineage>
</organism>
<dbReference type="PANTHER" id="PTHR48106">
    <property type="entry name" value="QUINONE OXIDOREDUCTASE PIG3-RELATED"/>
    <property type="match status" value="1"/>
</dbReference>
<evidence type="ECO:0000313" key="4">
    <source>
        <dbReference type="EMBL" id="QPF90695.1"/>
    </source>
</evidence>
<evidence type="ECO:0000259" key="3">
    <source>
        <dbReference type="SMART" id="SM00829"/>
    </source>
</evidence>
<keyword evidence="5" id="KW-1185">Reference proteome</keyword>
<evidence type="ECO:0000256" key="2">
    <source>
        <dbReference type="ARBA" id="ARBA00023002"/>
    </source>
</evidence>
<dbReference type="Pfam" id="PF08240">
    <property type="entry name" value="ADH_N"/>
    <property type="match status" value="1"/>
</dbReference>
<dbReference type="AlphaFoldDB" id="A0A7S9D3T5"/>
<accession>A0A7S9D3T5</accession>
<dbReference type="SMART" id="SM00829">
    <property type="entry name" value="PKS_ER"/>
    <property type="match status" value="1"/>
</dbReference>
<dbReference type="GO" id="GO:0005829">
    <property type="term" value="C:cytosol"/>
    <property type="evidence" value="ECO:0007669"/>
    <property type="project" value="TreeGrafter"/>
</dbReference>
<evidence type="ECO:0000313" key="5">
    <source>
        <dbReference type="Proteomes" id="UP000594621"/>
    </source>
</evidence>
<dbReference type="GO" id="GO:0070402">
    <property type="term" value="F:NADPH binding"/>
    <property type="evidence" value="ECO:0007669"/>
    <property type="project" value="TreeGrafter"/>
</dbReference>
<keyword evidence="2" id="KW-0560">Oxidoreductase</keyword>
<dbReference type="SUPFAM" id="SSF50129">
    <property type="entry name" value="GroES-like"/>
    <property type="match status" value="1"/>
</dbReference>
<reference evidence="4 5" key="1">
    <citation type="submission" date="2020-09" db="EMBL/GenBank/DDBJ databases">
        <title>Complete genomes of bradyrhizobia occurring on native shrubby legumes in Australia.</title>
        <authorList>
            <person name="Lafay B."/>
        </authorList>
    </citation>
    <scope>NUCLEOTIDE SEQUENCE [LARGE SCALE GENOMIC DNA]</scope>
    <source>
        <strain evidence="4 5">BDV5040</strain>
    </source>
</reference>
<dbReference type="Gene3D" id="3.90.180.10">
    <property type="entry name" value="Medium-chain alcohol dehydrogenases, catalytic domain"/>
    <property type="match status" value="1"/>
</dbReference>
<dbReference type="GO" id="GO:0003960">
    <property type="term" value="F:quinone reductase (NADPH) activity"/>
    <property type="evidence" value="ECO:0007669"/>
    <property type="project" value="InterPro"/>
</dbReference>
<dbReference type="SUPFAM" id="SSF51735">
    <property type="entry name" value="NAD(P)-binding Rossmann-fold domains"/>
    <property type="match status" value="1"/>
</dbReference>
<sequence length="337" mass="35890">MRAIVMDKTGGPEVLQWREVAEPEPAEDEVTVNVRAVGLNFRDIYFRRGMYPAPPGFIPGQEAAGVIREVGAKVSGYKVGDRVVVLLPHGAYAERIVVPVGSVAKVPDWLSLEHAAALELQGLTAHAIMTSCVHLRPGDWVVIHAAAGGLGLLLTRLAKYQQANIVGTVSTPAKADAARAAGTDRIASYDNFGEVVAEVTGGVGAAAVLDGIGAATFERSLGVLSGTGTLVLFGWVSGPVKAIDLDLMQSRSFVRPRLGDFLTRGEFARRLGEVFHWTEAGVVKPTVGARFRLSQAAQAQRALESREVTGKVLLIPDSVFDRNETSQDRNGTSQEGK</sequence>
<keyword evidence="1" id="KW-0521">NADP</keyword>
<dbReference type="InterPro" id="IPR020843">
    <property type="entry name" value="ER"/>
</dbReference>
<dbReference type="Pfam" id="PF13602">
    <property type="entry name" value="ADH_zinc_N_2"/>
    <property type="match status" value="1"/>
</dbReference>
<dbReference type="Gene3D" id="3.40.50.720">
    <property type="entry name" value="NAD(P)-binding Rossmann-like Domain"/>
    <property type="match status" value="1"/>
</dbReference>
<dbReference type="GO" id="GO:0035925">
    <property type="term" value="F:mRNA 3'-UTR AU-rich region binding"/>
    <property type="evidence" value="ECO:0007669"/>
    <property type="project" value="TreeGrafter"/>
</dbReference>
<dbReference type="InterPro" id="IPR036291">
    <property type="entry name" value="NAD(P)-bd_dom_sf"/>
</dbReference>
<dbReference type="CDD" id="cd05286">
    <property type="entry name" value="QOR2"/>
    <property type="match status" value="1"/>
</dbReference>
<protein>
    <submittedName>
        <fullName evidence="4">Quinone oxidoreductase</fullName>
    </submittedName>
</protein>
<dbReference type="InterPro" id="IPR013154">
    <property type="entry name" value="ADH-like_N"/>
</dbReference>
<proteinExistence type="predicted"/>
<name>A0A7S9D3T5_9BRAD</name>
<feature type="domain" description="Enoyl reductase (ER)" evidence="3">
    <location>
        <begin position="10"/>
        <end position="314"/>
    </location>
</feature>
<dbReference type="Proteomes" id="UP000594621">
    <property type="component" value="Chromosome"/>
</dbReference>
<dbReference type="KEGG" id="bcou:IC761_30080"/>
<dbReference type="EMBL" id="CP061379">
    <property type="protein sequence ID" value="QPF90695.1"/>
    <property type="molecule type" value="Genomic_DNA"/>
</dbReference>
<dbReference type="RefSeq" id="WP_195800278.1">
    <property type="nucleotide sequence ID" value="NZ_CP061379.1"/>
</dbReference>